<keyword evidence="6 8" id="KW-0547">Nucleotide-binding</keyword>
<protein>
    <recommendedName>
        <fullName evidence="3">5'-nucleotidase</fullName>
        <ecNumber evidence="3">3.1.3.5</ecNumber>
    </recommendedName>
</protein>
<dbReference type="InterPro" id="IPR006146">
    <property type="entry name" value="5'-Nucleotdase_CS"/>
</dbReference>
<dbReference type="EMBL" id="JBBCAQ010000003">
    <property type="protein sequence ID" value="KAK7604412.1"/>
    <property type="molecule type" value="Genomic_DNA"/>
</dbReference>
<dbReference type="FunFam" id="3.60.21.10:FF:000020">
    <property type="entry name" value="NT5E isoform 4"/>
    <property type="match status" value="1"/>
</dbReference>
<evidence type="ECO:0000256" key="4">
    <source>
        <dbReference type="ARBA" id="ARBA00022723"/>
    </source>
</evidence>
<comment type="catalytic activity">
    <reaction evidence="1">
        <text>a ribonucleoside 5'-phosphate + H2O = a ribonucleoside + phosphate</text>
        <dbReference type="Rhea" id="RHEA:12484"/>
        <dbReference type="ChEBI" id="CHEBI:15377"/>
        <dbReference type="ChEBI" id="CHEBI:18254"/>
        <dbReference type="ChEBI" id="CHEBI:43474"/>
        <dbReference type="ChEBI" id="CHEBI:58043"/>
        <dbReference type="EC" id="3.1.3.5"/>
    </reaction>
</comment>
<dbReference type="EC" id="3.1.3.5" evidence="3"/>
<evidence type="ECO:0000256" key="6">
    <source>
        <dbReference type="ARBA" id="ARBA00022741"/>
    </source>
</evidence>
<dbReference type="PANTHER" id="PTHR11575:SF24">
    <property type="entry name" value="5'-NUCLEOTIDASE"/>
    <property type="match status" value="1"/>
</dbReference>
<keyword evidence="4" id="KW-0479">Metal-binding</keyword>
<dbReference type="InterPro" id="IPR036907">
    <property type="entry name" value="5'-Nucleotdase_C_sf"/>
</dbReference>
<evidence type="ECO:0000259" key="10">
    <source>
        <dbReference type="Pfam" id="PF02872"/>
    </source>
</evidence>
<keyword evidence="7 8" id="KW-0378">Hydrolase</keyword>
<keyword evidence="12" id="KW-1185">Reference proteome</keyword>
<dbReference type="Pfam" id="PF02872">
    <property type="entry name" value="5_nucleotid_C"/>
    <property type="match status" value="1"/>
</dbReference>
<proteinExistence type="inferred from homology"/>
<dbReference type="SUPFAM" id="SSF55816">
    <property type="entry name" value="5'-nucleotidase (syn. UDP-sugar hydrolase), C-terminal domain"/>
    <property type="match status" value="1"/>
</dbReference>
<feature type="domain" description="5'-Nucleotidase C-terminal" evidence="10">
    <location>
        <begin position="339"/>
        <end position="519"/>
    </location>
</feature>
<dbReference type="GO" id="GO:0006196">
    <property type="term" value="P:AMP catabolic process"/>
    <property type="evidence" value="ECO:0007669"/>
    <property type="project" value="TreeGrafter"/>
</dbReference>
<dbReference type="Proteomes" id="UP001367676">
    <property type="component" value="Unassembled WGS sequence"/>
</dbReference>
<dbReference type="InterPro" id="IPR029052">
    <property type="entry name" value="Metallo-depent_PP-like"/>
</dbReference>
<comment type="similarity">
    <text evidence="2 8">Belongs to the 5'-nucleotidase family.</text>
</comment>
<dbReference type="InterPro" id="IPR008334">
    <property type="entry name" value="5'-Nucleotdase_C"/>
</dbReference>
<accession>A0AAN9YAY1</accession>
<dbReference type="CDD" id="cd07409">
    <property type="entry name" value="MPP_CD73_N"/>
    <property type="match status" value="1"/>
</dbReference>
<evidence type="ECO:0000256" key="8">
    <source>
        <dbReference type="RuleBase" id="RU362119"/>
    </source>
</evidence>
<dbReference type="PRINTS" id="PR01607">
    <property type="entry name" value="APYRASEFAMLY"/>
</dbReference>
<feature type="signal peptide" evidence="8">
    <location>
        <begin position="1"/>
        <end position="17"/>
    </location>
</feature>
<dbReference type="Pfam" id="PF00149">
    <property type="entry name" value="Metallophos"/>
    <property type="match status" value="1"/>
</dbReference>
<sequence length="566" mass="63722">MWNCLTIFIVFTCVCDAFGIRKLQILHTNDMHARYLEVDENTVTCTEAQAKENKCYGGFARILQAAIEAKEEATKLNISSIFLNAGDTFQGTPFYSAYKWEITAPLVNAMEFDVMSLGNHEFDDGINNLVQFLTHIRAPTVATNIDLRNDRRLNETILKKSIKLNVDSIKVGIVGYLTPETMRISKTEGLQILDEIPSLREEVKRLKSDGIQLIIALGHSGFQKDQEVAKEVEDIDVIVGGHSHSLLHTPKDKPPSTETIEEEYPFWVTQKSGKKIPIVQALAFTKYFGKLILTLNDTGAVIAAEGNSILLDYTHTKNADLEKKVQSWTANLSTQLNSVIGSTRVSLEKSNLTSPRIESTFPNLITDAFIEKSVFLAQNQNFNHWTRHAVAFFQNSGIRAGIDHSRNGGNITLGDILEAIPFKNPIRECSLTGSSIKKALEMSFEHVDPKQIKFNNILHFSGLRVVYDLRKAPKNRVHSVKIICTECSIPQYENLDDKKVYNIIADTYILTENEKYSTLGASCKNQTHFGCSNLTTSDIVKEYIQRHRIVYPRLDGRIQILGYDEI</sequence>
<comment type="caution">
    <text evidence="11">The sequence shown here is derived from an EMBL/GenBank/DDBJ whole genome shotgun (WGS) entry which is preliminary data.</text>
</comment>
<organism evidence="11 12">
    <name type="scientific">Parthenolecanium corni</name>
    <dbReference type="NCBI Taxonomy" id="536013"/>
    <lineage>
        <taxon>Eukaryota</taxon>
        <taxon>Metazoa</taxon>
        <taxon>Ecdysozoa</taxon>
        <taxon>Arthropoda</taxon>
        <taxon>Hexapoda</taxon>
        <taxon>Insecta</taxon>
        <taxon>Pterygota</taxon>
        <taxon>Neoptera</taxon>
        <taxon>Paraneoptera</taxon>
        <taxon>Hemiptera</taxon>
        <taxon>Sternorrhyncha</taxon>
        <taxon>Coccoidea</taxon>
        <taxon>Coccidae</taxon>
        <taxon>Parthenolecanium</taxon>
    </lineage>
</organism>
<feature type="chain" id="PRO_5042671409" description="5'-nucleotidase" evidence="8">
    <location>
        <begin position="18"/>
        <end position="566"/>
    </location>
</feature>
<dbReference type="PANTHER" id="PTHR11575">
    <property type="entry name" value="5'-NUCLEOTIDASE-RELATED"/>
    <property type="match status" value="1"/>
</dbReference>
<dbReference type="InterPro" id="IPR006179">
    <property type="entry name" value="5_nucleotidase/apyrase"/>
</dbReference>
<feature type="domain" description="Calcineurin-like phosphoesterase" evidence="9">
    <location>
        <begin position="24"/>
        <end position="245"/>
    </location>
</feature>
<dbReference type="GO" id="GO:0000166">
    <property type="term" value="F:nucleotide binding"/>
    <property type="evidence" value="ECO:0007669"/>
    <property type="project" value="UniProtKB-KW"/>
</dbReference>
<evidence type="ECO:0000256" key="1">
    <source>
        <dbReference type="ARBA" id="ARBA00000815"/>
    </source>
</evidence>
<dbReference type="PROSITE" id="PS00786">
    <property type="entry name" value="5_NUCLEOTIDASE_2"/>
    <property type="match status" value="1"/>
</dbReference>
<dbReference type="InterPro" id="IPR004843">
    <property type="entry name" value="Calcineurin-like_PHP"/>
</dbReference>
<evidence type="ECO:0000256" key="2">
    <source>
        <dbReference type="ARBA" id="ARBA00006654"/>
    </source>
</evidence>
<evidence type="ECO:0000259" key="9">
    <source>
        <dbReference type="Pfam" id="PF00149"/>
    </source>
</evidence>
<dbReference type="GO" id="GO:0046872">
    <property type="term" value="F:metal ion binding"/>
    <property type="evidence" value="ECO:0007669"/>
    <property type="project" value="UniProtKB-KW"/>
</dbReference>
<evidence type="ECO:0000256" key="5">
    <source>
        <dbReference type="ARBA" id="ARBA00022729"/>
    </source>
</evidence>
<evidence type="ECO:0000313" key="12">
    <source>
        <dbReference type="Proteomes" id="UP001367676"/>
    </source>
</evidence>
<keyword evidence="5 8" id="KW-0732">Signal</keyword>
<dbReference type="GO" id="GO:0005886">
    <property type="term" value="C:plasma membrane"/>
    <property type="evidence" value="ECO:0007669"/>
    <property type="project" value="TreeGrafter"/>
</dbReference>
<dbReference type="Gene3D" id="3.60.21.10">
    <property type="match status" value="1"/>
</dbReference>
<evidence type="ECO:0000256" key="7">
    <source>
        <dbReference type="ARBA" id="ARBA00022801"/>
    </source>
</evidence>
<evidence type="ECO:0000313" key="11">
    <source>
        <dbReference type="EMBL" id="KAK7604412.1"/>
    </source>
</evidence>
<dbReference type="GO" id="GO:0008253">
    <property type="term" value="F:5'-nucleotidase activity"/>
    <property type="evidence" value="ECO:0007669"/>
    <property type="project" value="UniProtKB-EC"/>
</dbReference>
<name>A0AAN9YAY1_9HEMI</name>
<dbReference type="AlphaFoldDB" id="A0AAN9YAY1"/>
<dbReference type="Gene3D" id="3.90.780.10">
    <property type="entry name" value="5'-Nucleotidase, C-terminal domain"/>
    <property type="match status" value="1"/>
</dbReference>
<gene>
    <name evidence="11" type="ORF">V9T40_005598</name>
</gene>
<evidence type="ECO:0000256" key="3">
    <source>
        <dbReference type="ARBA" id="ARBA00012643"/>
    </source>
</evidence>
<reference evidence="11 12" key="1">
    <citation type="submission" date="2024-03" db="EMBL/GenBank/DDBJ databases">
        <title>Adaptation during the transition from Ophiocordyceps entomopathogen to insect associate is accompanied by gene loss and intensified selection.</title>
        <authorList>
            <person name="Ward C.M."/>
            <person name="Onetto C.A."/>
            <person name="Borneman A.R."/>
        </authorList>
    </citation>
    <scope>NUCLEOTIDE SEQUENCE [LARGE SCALE GENOMIC DNA]</scope>
    <source>
        <strain evidence="11">AWRI1</strain>
        <tissue evidence="11">Single Adult Female</tissue>
    </source>
</reference>
<dbReference type="SUPFAM" id="SSF56300">
    <property type="entry name" value="Metallo-dependent phosphatases"/>
    <property type="match status" value="1"/>
</dbReference>